<keyword evidence="1" id="KW-0472">Membrane</keyword>
<keyword evidence="1" id="KW-1133">Transmembrane helix</keyword>
<evidence type="ECO:0000256" key="1">
    <source>
        <dbReference type="SAM" id="Phobius"/>
    </source>
</evidence>
<feature type="transmembrane region" description="Helical" evidence="1">
    <location>
        <begin position="653"/>
        <end position="672"/>
    </location>
</feature>
<proteinExistence type="predicted"/>
<name>A0AB39S5X9_9ACTN</name>
<dbReference type="Gene3D" id="3.40.50.300">
    <property type="entry name" value="P-loop containing nucleotide triphosphate hydrolases"/>
    <property type="match status" value="1"/>
</dbReference>
<protein>
    <submittedName>
        <fullName evidence="3">NACHT domain-containing protein</fullName>
    </submittedName>
</protein>
<dbReference type="AlphaFoldDB" id="A0AB39S5X9"/>
<dbReference type="Pfam" id="PF05729">
    <property type="entry name" value="NACHT"/>
    <property type="match status" value="1"/>
</dbReference>
<feature type="domain" description="NACHT" evidence="2">
    <location>
        <begin position="163"/>
        <end position="265"/>
    </location>
</feature>
<gene>
    <name evidence="3" type="ORF">AB5J50_16880</name>
</gene>
<feature type="transmembrane region" description="Helical" evidence="1">
    <location>
        <begin position="762"/>
        <end position="782"/>
    </location>
</feature>
<feature type="transmembrane region" description="Helical" evidence="1">
    <location>
        <begin position="568"/>
        <end position="594"/>
    </location>
</feature>
<dbReference type="PROSITE" id="PS50837">
    <property type="entry name" value="NACHT"/>
    <property type="match status" value="1"/>
</dbReference>
<reference evidence="3" key="1">
    <citation type="submission" date="2024-07" db="EMBL/GenBank/DDBJ databases">
        <authorList>
            <person name="Yu S.T."/>
        </authorList>
    </citation>
    <scope>NUCLEOTIDE SEQUENCE</scope>
    <source>
        <strain evidence="3">R35</strain>
    </source>
</reference>
<evidence type="ECO:0000259" key="2">
    <source>
        <dbReference type="PROSITE" id="PS50837"/>
    </source>
</evidence>
<dbReference type="SUPFAM" id="SSF52540">
    <property type="entry name" value="P-loop containing nucleoside triphosphate hydrolases"/>
    <property type="match status" value="1"/>
</dbReference>
<accession>A0AB39S5X9</accession>
<feature type="transmembrane region" description="Helical" evidence="1">
    <location>
        <begin position="735"/>
        <end position="756"/>
    </location>
</feature>
<feature type="transmembrane region" description="Helical" evidence="1">
    <location>
        <begin position="684"/>
        <end position="708"/>
    </location>
</feature>
<sequence length="844" mass="89634">MADAGASGRGRVGRWYWALVMGGACSALLMAYVGKLGVISTLNVTLPTLPSLYLAWKAFQLEGFDAVRASDMESAARDLADLVRHQRKAETGTRGRDGFAPMPVTWAAADFDFVHDWSNLRSIAAEWPGARPENSAGWPSTAAGLSGRDEEIGEVFSDRTPARRLLLLGEPGAGKTTLLNRLLLHLLDNWDAAPEKRVPVLFNLGSWHPEDTTLMDLMVRQLRLSYPGLTALPPAGPATHGAADLAEALLQGQRILPILDGFDELPVGLRARVLAAVNDEPWITAPLVLSSRLAEFREAVHAADVAIGVYGAAGITILPMDAADAARYLRGRPGTEEARRWAPVVAQLGTQSPVGQALSTPLGLFLARRFYRSSLEPGYPGRTLPPDPAGLCQDGRFRTRDEVDEHLLGSFLPSVYGTDAPQAHRVLTRIARHLEDDQGGAPDIAWWRLRSLLPARRAARFVALVLGGAVLVTATLTASATASLTYGAQGDILYCLSLGLYFGLLTALTVAGARPALVAIACALVTLVAPSDGPVLWRCGDLAGIAIVVFLGFSTFRRTAARFRSLGAARILALGLTGALIGAMTQGVLTYVVVTIQPVDWANPLTFTGEALESGARLGLFLGLSYAARVSLREAAATPGGRLAWAWSRSGCLAALLLSLVLTGIAACVSAAMPSQWGADASTWTVIAEIGLSIALVTGLAGGIGFGLSVQTPDLATVVGPETVLRQDREATGTMTLMTGGVFLVVFGLSVAPLTLTGGSGIFGVATFACLYALLGAMLGALRQTSYILFVLTQSHLARYEGFPPDLMAFLDDARSRGILRQVGPVHQFRHIDLQRHLARQSRR</sequence>
<dbReference type="InterPro" id="IPR027417">
    <property type="entry name" value="P-loop_NTPase"/>
</dbReference>
<dbReference type="InterPro" id="IPR007111">
    <property type="entry name" value="NACHT_NTPase"/>
</dbReference>
<evidence type="ECO:0000313" key="3">
    <source>
        <dbReference type="EMBL" id="XDQ62356.1"/>
    </source>
</evidence>
<feature type="transmembrane region" description="Helical" evidence="1">
    <location>
        <begin position="614"/>
        <end position="632"/>
    </location>
</feature>
<feature type="transmembrane region" description="Helical" evidence="1">
    <location>
        <begin position="486"/>
        <end position="504"/>
    </location>
</feature>
<feature type="transmembrane region" description="Helical" evidence="1">
    <location>
        <begin position="458"/>
        <end position="480"/>
    </location>
</feature>
<dbReference type="EMBL" id="CP163440">
    <property type="protein sequence ID" value="XDQ62356.1"/>
    <property type="molecule type" value="Genomic_DNA"/>
</dbReference>
<organism evidence="3">
    <name type="scientific">Streptomyces sp. R35</name>
    <dbReference type="NCBI Taxonomy" id="3238630"/>
    <lineage>
        <taxon>Bacteria</taxon>
        <taxon>Bacillati</taxon>
        <taxon>Actinomycetota</taxon>
        <taxon>Actinomycetes</taxon>
        <taxon>Kitasatosporales</taxon>
        <taxon>Streptomycetaceae</taxon>
        <taxon>Streptomyces</taxon>
    </lineage>
</organism>
<dbReference type="RefSeq" id="WP_369258911.1">
    <property type="nucleotide sequence ID" value="NZ_CP163440.1"/>
</dbReference>
<keyword evidence="1" id="KW-0812">Transmembrane</keyword>
<feature type="transmembrane region" description="Helical" evidence="1">
    <location>
        <begin position="535"/>
        <end position="556"/>
    </location>
</feature>
<feature type="transmembrane region" description="Helical" evidence="1">
    <location>
        <begin position="15"/>
        <end position="33"/>
    </location>
</feature>